<dbReference type="SUPFAM" id="SSF54695">
    <property type="entry name" value="POZ domain"/>
    <property type="match status" value="1"/>
</dbReference>
<evidence type="ECO:0000313" key="2">
    <source>
        <dbReference type="EMBL" id="CAG8811089.1"/>
    </source>
</evidence>
<gene>
    <name evidence="2" type="ORF">GMARGA_LOCUS25257</name>
</gene>
<accession>A0ABN7W1G8</accession>
<protein>
    <submittedName>
        <fullName evidence="2">32806_t:CDS:1</fullName>
    </submittedName>
</protein>
<keyword evidence="3" id="KW-1185">Reference proteome</keyword>
<sequence length="377" mass="43364">MSTDSSNSLIELSNDFNQLLTSSSNYDVIIKAGDENDVKEFRVHALILITRSQYFHGPLILQILIAADELYLDSLLKRVDDYLIYKHADFLRKDPGQILQIIFKYEPCSKFRDLCLKTIYISKWSSQDISLLKDLLLDLIPLIKWLEISSTAFWRNVIPYKKIFPKELLWAIIGYHLDPNDVSITKSLPPRCLQSLPLFDSLIIGQKHFSVIASWLEKQDSNYFEKRKLSYSFSLLLRASQDGSSSDKFHNLCDNKGPILIISKIRQNGQIIGGYCPIDLKPGLNVRHNESWLASQDSFVFCFNINSNFNYIARVSDNQKAIYYNPNTCIGFGLQDMLLSNNQIRSLSDSSYGNIKHVLPRGTHNLENYEVFQVIKK</sequence>
<dbReference type="Pfam" id="PF07534">
    <property type="entry name" value="TLD"/>
    <property type="match status" value="1"/>
</dbReference>
<comment type="caution">
    <text evidence="2">The sequence shown here is derived from an EMBL/GenBank/DDBJ whole genome shotgun (WGS) entry which is preliminary data.</text>
</comment>
<dbReference type="Proteomes" id="UP000789901">
    <property type="component" value="Unassembled WGS sequence"/>
</dbReference>
<dbReference type="EMBL" id="CAJVQB010027746">
    <property type="protein sequence ID" value="CAG8811089.1"/>
    <property type="molecule type" value="Genomic_DNA"/>
</dbReference>
<feature type="domain" description="TLDc" evidence="1">
    <location>
        <begin position="202"/>
        <end position="375"/>
    </location>
</feature>
<evidence type="ECO:0000259" key="1">
    <source>
        <dbReference type="PROSITE" id="PS51886"/>
    </source>
</evidence>
<reference evidence="2 3" key="1">
    <citation type="submission" date="2021-06" db="EMBL/GenBank/DDBJ databases">
        <authorList>
            <person name="Kallberg Y."/>
            <person name="Tangrot J."/>
            <person name="Rosling A."/>
        </authorList>
    </citation>
    <scope>NUCLEOTIDE SEQUENCE [LARGE SCALE GENOMIC DNA]</scope>
    <source>
        <strain evidence="2 3">120-4 pot B 10/14</strain>
    </source>
</reference>
<dbReference type="InterPro" id="IPR006571">
    <property type="entry name" value="TLDc_dom"/>
</dbReference>
<dbReference type="InterPro" id="IPR011333">
    <property type="entry name" value="SKP1/BTB/POZ_sf"/>
</dbReference>
<dbReference type="SMART" id="SM00584">
    <property type="entry name" value="TLDc"/>
    <property type="match status" value="1"/>
</dbReference>
<proteinExistence type="predicted"/>
<dbReference type="PROSITE" id="PS51886">
    <property type="entry name" value="TLDC"/>
    <property type="match status" value="1"/>
</dbReference>
<name>A0ABN7W1G8_GIGMA</name>
<evidence type="ECO:0000313" key="3">
    <source>
        <dbReference type="Proteomes" id="UP000789901"/>
    </source>
</evidence>
<dbReference type="Gene3D" id="3.30.710.10">
    <property type="entry name" value="Potassium Channel Kv1.1, Chain A"/>
    <property type="match status" value="1"/>
</dbReference>
<organism evidence="2 3">
    <name type="scientific">Gigaspora margarita</name>
    <dbReference type="NCBI Taxonomy" id="4874"/>
    <lineage>
        <taxon>Eukaryota</taxon>
        <taxon>Fungi</taxon>
        <taxon>Fungi incertae sedis</taxon>
        <taxon>Mucoromycota</taxon>
        <taxon>Glomeromycotina</taxon>
        <taxon>Glomeromycetes</taxon>
        <taxon>Diversisporales</taxon>
        <taxon>Gigasporaceae</taxon>
        <taxon>Gigaspora</taxon>
    </lineage>
</organism>